<dbReference type="InterPro" id="IPR044097">
    <property type="entry name" value="Bds1/SdsA1_MBL-fold"/>
</dbReference>
<keyword evidence="3" id="KW-0862">Zinc</keyword>
<dbReference type="CDD" id="cd07710">
    <property type="entry name" value="arylsulfatase_Sdsa1-like_MBL-fold"/>
    <property type="match status" value="1"/>
</dbReference>
<keyword evidence="8" id="KW-1185">Reference proteome</keyword>
<dbReference type="SUPFAM" id="SSF56281">
    <property type="entry name" value="Metallo-hydrolase/oxidoreductase"/>
    <property type="match status" value="1"/>
</dbReference>
<evidence type="ECO:0000256" key="3">
    <source>
        <dbReference type="ARBA" id="ARBA00022833"/>
    </source>
</evidence>
<evidence type="ECO:0000256" key="5">
    <source>
        <dbReference type="SAM" id="MobiDB-lite"/>
    </source>
</evidence>
<dbReference type="Pfam" id="PF14863">
    <property type="entry name" value="Alkyl_sulf_dimr"/>
    <property type="match status" value="1"/>
</dbReference>
<sequence>MSPLFPVPYLLYFLYQSYLALKKRAAASKKMVETRDTEKNTSAVGNNVSTTTKATTSAETSTNAAIPTLTSIRNLHVAQVNPQPTANDPSLDDVDDYADADRGFIAALKPGIIKTADGKGVAWDVDQYSFLNKGADALPTVHPHLVRQGQLNIKQGLYQVAEGVYQIRALDISNMTVLEGDDGVVIIDPLVSVECARAGIELYYAHRGERPVTGLIFSHSHVDHYAGAAGVLPGDFDLSSIPIIAPTGFLDAAVKENVLVGPAMLKRGLSMYGMALPTNPCGLVGSGLGLGASGGGQSLLIPNQLIRETGETHELDGVKIIFQMVPDTEAPAEMNFFFPANNVLLVAETATHTMHNIVTLRGAQVRDSKAWSQYLDEAIGLFGGAAEVLIGSHNWPMWENRRVVERLATQRDLYGYLHDQTVRHMNEGKTGTEIAEILELPPAVSRAWYCRGFYGSLNHNVKGIYQRYLTWFDGRPAHLWVYPPAEEGQRYVDVLGGVAALNEKAEAYIAQGDSRFAVTLLSHAVAAAGGPNAPSSDSAFVRTKQLLIVAYENLGFGAENATWRNFFLTAALELRTGRDFRTLVPSRANLTPNLPVSQWFDVLSVQLNGERAAPKNEAAGGKAVKLAIDVEVVDEPREQDTHWRLILSNGVLTKRRLTKTVLKASMNGTGGATEKVQLSLTLTREQLLANLKGASPVQSIKHNGDLAALKTLLDLVAE</sequence>
<evidence type="ECO:0000313" key="8">
    <source>
        <dbReference type="Proteomes" id="UP001583186"/>
    </source>
</evidence>
<feature type="compositionally biased region" description="Low complexity" evidence="5">
    <location>
        <begin position="46"/>
        <end position="62"/>
    </location>
</feature>
<dbReference type="Gene3D" id="3.60.15.30">
    <property type="entry name" value="Metallo-beta-lactamase domain"/>
    <property type="match status" value="1"/>
</dbReference>
<evidence type="ECO:0000313" key="7">
    <source>
        <dbReference type="EMBL" id="KAL1897586.1"/>
    </source>
</evidence>
<dbReference type="InterPro" id="IPR038536">
    <property type="entry name" value="Alkyl/aryl-sulf_dimr_sf"/>
</dbReference>
<feature type="region of interest" description="Disordered" evidence="5">
    <location>
        <begin position="37"/>
        <end position="62"/>
    </location>
</feature>
<protein>
    <recommendedName>
        <fullName evidence="6">Metallo-beta-lactamase domain-containing protein</fullName>
    </recommendedName>
</protein>
<organism evidence="7 8">
    <name type="scientific">Sporothrix stenoceras</name>
    <dbReference type="NCBI Taxonomy" id="5173"/>
    <lineage>
        <taxon>Eukaryota</taxon>
        <taxon>Fungi</taxon>
        <taxon>Dikarya</taxon>
        <taxon>Ascomycota</taxon>
        <taxon>Pezizomycotina</taxon>
        <taxon>Sordariomycetes</taxon>
        <taxon>Sordariomycetidae</taxon>
        <taxon>Ophiostomatales</taxon>
        <taxon>Ophiostomataceae</taxon>
        <taxon>Sporothrix</taxon>
    </lineage>
</organism>
<evidence type="ECO:0000256" key="4">
    <source>
        <dbReference type="ARBA" id="ARBA00033751"/>
    </source>
</evidence>
<dbReference type="PANTHER" id="PTHR43223:SF1">
    <property type="entry name" value="ALKYL_ARYL-SULFATASE BDS1"/>
    <property type="match status" value="1"/>
</dbReference>
<feature type="domain" description="Metallo-beta-lactamase" evidence="6">
    <location>
        <begin position="172"/>
        <end position="393"/>
    </location>
</feature>
<gene>
    <name evidence="7" type="ORF">Sste5346_003891</name>
</gene>
<dbReference type="InterPro" id="IPR036527">
    <property type="entry name" value="SCP2_sterol-bd_dom_sf"/>
</dbReference>
<evidence type="ECO:0000256" key="2">
    <source>
        <dbReference type="ARBA" id="ARBA00022801"/>
    </source>
</evidence>
<reference evidence="7 8" key="1">
    <citation type="journal article" date="2024" name="IMA Fungus">
        <title>IMA Genome - F19 : A genome assembly and annotation guide to empower mycologists, including annotated draft genome sequences of Ceratocystis pirilliformis, Diaporthe australafricana, Fusarium ophioides, Paecilomyces lecythidis, and Sporothrix stenoceras.</title>
        <authorList>
            <person name="Aylward J."/>
            <person name="Wilson A.M."/>
            <person name="Visagie C.M."/>
            <person name="Spraker J."/>
            <person name="Barnes I."/>
            <person name="Buitendag C."/>
            <person name="Ceriani C."/>
            <person name="Del Mar Angel L."/>
            <person name="du Plessis D."/>
            <person name="Fuchs T."/>
            <person name="Gasser K."/>
            <person name="Kramer D."/>
            <person name="Li W."/>
            <person name="Munsamy K."/>
            <person name="Piso A."/>
            <person name="Price J.L."/>
            <person name="Sonnekus B."/>
            <person name="Thomas C."/>
            <person name="van der Nest A."/>
            <person name="van Dijk A."/>
            <person name="van Heerden A."/>
            <person name="van Vuuren N."/>
            <person name="Yilmaz N."/>
            <person name="Duong T.A."/>
            <person name="van der Merwe N.A."/>
            <person name="Wingfield M.J."/>
            <person name="Wingfield B.D."/>
        </authorList>
    </citation>
    <scope>NUCLEOTIDE SEQUENCE [LARGE SCALE GENOMIC DNA]</scope>
    <source>
        <strain evidence="7 8">CMW 5346</strain>
    </source>
</reference>
<dbReference type="Gene3D" id="3.30.1050.10">
    <property type="entry name" value="SCP2 sterol-binding domain"/>
    <property type="match status" value="1"/>
</dbReference>
<dbReference type="Pfam" id="PF14864">
    <property type="entry name" value="Alkyl_sulf_C"/>
    <property type="match status" value="1"/>
</dbReference>
<dbReference type="SUPFAM" id="SSF55718">
    <property type="entry name" value="SCP-like"/>
    <property type="match status" value="1"/>
</dbReference>
<dbReference type="InterPro" id="IPR001279">
    <property type="entry name" value="Metallo-B-lactamas"/>
</dbReference>
<dbReference type="InterPro" id="IPR052195">
    <property type="entry name" value="Bact_Alkyl/Aryl-Sulfatase"/>
</dbReference>
<dbReference type="InterPro" id="IPR029229">
    <property type="entry name" value="Alkyl_sulf_C"/>
</dbReference>
<dbReference type="PANTHER" id="PTHR43223">
    <property type="entry name" value="ALKYL/ARYL-SULFATASE"/>
    <property type="match status" value="1"/>
</dbReference>
<accession>A0ABR3ZAB2</accession>
<dbReference type="InterPro" id="IPR036866">
    <property type="entry name" value="RibonucZ/Hydroxyglut_hydro"/>
</dbReference>
<dbReference type="SMART" id="SM00849">
    <property type="entry name" value="Lactamase_B"/>
    <property type="match status" value="1"/>
</dbReference>
<keyword evidence="2" id="KW-0378">Hydrolase</keyword>
<dbReference type="Proteomes" id="UP001583186">
    <property type="component" value="Unassembled WGS sequence"/>
</dbReference>
<evidence type="ECO:0000256" key="1">
    <source>
        <dbReference type="ARBA" id="ARBA00022723"/>
    </source>
</evidence>
<evidence type="ECO:0000259" key="6">
    <source>
        <dbReference type="SMART" id="SM00849"/>
    </source>
</evidence>
<comment type="similarity">
    <text evidence="4">Belongs to the metallo-beta-lactamase superfamily. Type III sulfatase family.</text>
</comment>
<keyword evidence="1" id="KW-0479">Metal-binding</keyword>
<dbReference type="Pfam" id="PF00753">
    <property type="entry name" value="Lactamase_B"/>
    <property type="match status" value="1"/>
</dbReference>
<comment type="caution">
    <text evidence="7">The sequence shown here is derived from an EMBL/GenBank/DDBJ whole genome shotgun (WGS) entry which is preliminary data.</text>
</comment>
<proteinExistence type="inferred from homology"/>
<dbReference type="EMBL" id="JAWCUI010000018">
    <property type="protein sequence ID" value="KAL1897586.1"/>
    <property type="molecule type" value="Genomic_DNA"/>
</dbReference>
<dbReference type="InterPro" id="IPR029228">
    <property type="entry name" value="Alkyl_sulf_dimr"/>
</dbReference>
<dbReference type="Gene3D" id="1.25.40.880">
    <property type="entry name" value="Alkyl sulfatase, dimerisation domain"/>
    <property type="match status" value="1"/>
</dbReference>
<name>A0ABR3ZAB2_9PEZI</name>